<organism evidence="2 3">
    <name type="scientific">Polyplosphaeria fusca</name>
    <dbReference type="NCBI Taxonomy" id="682080"/>
    <lineage>
        <taxon>Eukaryota</taxon>
        <taxon>Fungi</taxon>
        <taxon>Dikarya</taxon>
        <taxon>Ascomycota</taxon>
        <taxon>Pezizomycotina</taxon>
        <taxon>Dothideomycetes</taxon>
        <taxon>Pleosporomycetidae</taxon>
        <taxon>Pleosporales</taxon>
        <taxon>Tetraplosphaeriaceae</taxon>
        <taxon>Polyplosphaeria</taxon>
    </lineage>
</organism>
<dbReference type="Proteomes" id="UP000799444">
    <property type="component" value="Unassembled WGS sequence"/>
</dbReference>
<comment type="caution">
    <text evidence="2">The sequence shown here is derived from an EMBL/GenBank/DDBJ whole genome shotgun (WGS) entry which is preliminary data.</text>
</comment>
<dbReference type="OrthoDB" id="5350342at2759"/>
<reference evidence="2" key="1">
    <citation type="journal article" date="2020" name="Stud. Mycol.">
        <title>101 Dothideomycetes genomes: a test case for predicting lifestyles and emergence of pathogens.</title>
        <authorList>
            <person name="Haridas S."/>
            <person name="Albert R."/>
            <person name="Binder M."/>
            <person name="Bloem J."/>
            <person name="Labutti K."/>
            <person name="Salamov A."/>
            <person name="Andreopoulos B."/>
            <person name="Baker S."/>
            <person name="Barry K."/>
            <person name="Bills G."/>
            <person name="Bluhm B."/>
            <person name="Cannon C."/>
            <person name="Castanera R."/>
            <person name="Culley D."/>
            <person name="Daum C."/>
            <person name="Ezra D."/>
            <person name="Gonzalez J."/>
            <person name="Henrissat B."/>
            <person name="Kuo A."/>
            <person name="Liang C."/>
            <person name="Lipzen A."/>
            <person name="Lutzoni F."/>
            <person name="Magnuson J."/>
            <person name="Mondo S."/>
            <person name="Nolan M."/>
            <person name="Ohm R."/>
            <person name="Pangilinan J."/>
            <person name="Park H.-J."/>
            <person name="Ramirez L."/>
            <person name="Alfaro M."/>
            <person name="Sun H."/>
            <person name="Tritt A."/>
            <person name="Yoshinaga Y."/>
            <person name="Zwiers L.-H."/>
            <person name="Turgeon B."/>
            <person name="Goodwin S."/>
            <person name="Spatafora J."/>
            <person name="Crous P."/>
            <person name="Grigoriev I."/>
        </authorList>
    </citation>
    <scope>NUCLEOTIDE SEQUENCE</scope>
    <source>
        <strain evidence="2">CBS 125425</strain>
    </source>
</reference>
<accession>A0A9P4UZT4</accession>
<evidence type="ECO:0000313" key="2">
    <source>
        <dbReference type="EMBL" id="KAF2732779.1"/>
    </source>
</evidence>
<keyword evidence="1" id="KW-0732">Signal</keyword>
<dbReference type="AlphaFoldDB" id="A0A9P4UZT4"/>
<evidence type="ECO:0000256" key="1">
    <source>
        <dbReference type="SAM" id="SignalP"/>
    </source>
</evidence>
<sequence length="312" mass="32167">MLKYLSLALFPLCAYAGISVQVADGGLSSARSCGGRILDNVNENPGAPNQNSGCVSPGAFNCFLVLTATEGFQCNIFSDNTCQNFVAAIGANTVAGVGTPSSFPRSGESIQCFSQDSFDNPNAGTTARLTISSNSIDGEKNAGTALADAITTSCGDTGCDASATERSFTLDRDGDAPGVFGTECNQLIQDCGIESCKATYTVRGNYDNTAQRDYMKALLEKAGNEVSSANTNSQTQFSQVVLNDATGANLAEISVEVSVTCGKLGAFDCDGIEAKLIGGVLGEVPAVGGFTATIFDVTCAATSSKEEKRWVA</sequence>
<proteinExistence type="predicted"/>
<protein>
    <submittedName>
        <fullName evidence="2">Uncharacterized protein</fullName>
    </submittedName>
</protein>
<feature type="chain" id="PRO_5040152487" evidence="1">
    <location>
        <begin position="17"/>
        <end position="312"/>
    </location>
</feature>
<dbReference type="EMBL" id="ML996171">
    <property type="protein sequence ID" value="KAF2732779.1"/>
    <property type="molecule type" value="Genomic_DNA"/>
</dbReference>
<feature type="signal peptide" evidence="1">
    <location>
        <begin position="1"/>
        <end position="16"/>
    </location>
</feature>
<evidence type="ECO:0000313" key="3">
    <source>
        <dbReference type="Proteomes" id="UP000799444"/>
    </source>
</evidence>
<keyword evidence="3" id="KW-1185">Reference proteome</keyword>
<name>A0A9P4UZT4_9PLEO</name>
<gene>
    <name evidence="2" type="ORF">EJ04DRAFT_607115</name>
</gene>